<feature type="site" description="Important for catalytic activity, responsible for pKa modulation of the active site Glu and correct orientation of both the proton donor and substrate" evidence="5">
    <location>
        <position position="152"/>
    </location>
</feature>
<dbReference type="InterPro" id="IPR045512">
    <property type="entry name" value="DUF6480"/>
</dbReference>
<dbReference type="GO" id="GO:0005975">
    <property type="term" value="P:carbohydrate metabolic process"/>
    <property type="evidence" value="ECO:0007669"/>
    <property type="project" value="InterPro"/>
</dbReference>
<feature type="region of interest" description="Disordered" evidence="7">
    <location>
        <begin position="257"/>
        <end position="375"/>
    </location>
</feature>
<comment type="similarity">
    <text evidence="1 6">Belongs to the glycosyl hydrolase 43 family.</text>
</comment>
<dbReference type="PANTHER" id="PTHR42812:SF5">
    <property type="entry name" value="ENDO-ARABINASE"/>
    <property type="match status" value="1"/>
</dbReference>
<accession>A0A075UYQ1</accession>
<reference evidence="10 11" key="1">
    <citation type="journal article" date="2014" name="J. Biotechnol.">
        <title>Complete genome sequence of the actinobacterium Amycolatopsis japonica MG417-CF17(T) (=DSM 44213T) producing (S,S)-N,N'-ethylenediaminedisuccinic acid.</title>
        <authorList>
            <person name="Stegmann E."/>
            <person name="Albersmeier A."/>
            <person name="Spohn M."/>
            <person name="Gert H."/>
            <person name="Weber T."/>
            <person name="Wohlleben W."/>
            <person name="Kalinowski J."/>
            <person name="Ruckert C."/>
        </authorList>
    </citation>
    <scope>NUCLEOTIDE SEQUENCE [LARGE SCALE GENOMIC DNA]</scope>
    <source>
        <strain evidence="11">MG417-CF17 (DSM 44213)</strain>
    </source>
</reference>
<keyword evidence="3 6" id="KW-0326">Glycosidase</keyword>
<keyword evidence="8" id="KW-1133">Transmembrane helix</keyword>
<dbReference type="InterPro" id="IPR051795">
    <property type="entry name" value="Glycosyl_Hydrlase_43"/>
</dbReference>
<dbReference type="HOGENOM" id="CLU_670213_0_0_11"/>
<organism evidence="10 11">
    <name type="scientific">Amycolatopsis japonica</name>
    <dbReference type="NCBI Taxonomy" id="208439"/>
    <lineage>
        <taxon>Bacteria</taxon>
        <taxon>Bacillati</taxon>
        <taxon>Actinomycetota</taxon>
        <taxon>Actinomycetes</taxon>
        <taxon>Pseudonocardiales</taxon>
        <taxon>Pseudonocardiaceae</taxon>
        <taxon>Amycolatopsis</taxon>
        <taxon>Amycolatopsis japonica group</taxon>
    </lineage>
</organism>
<evidence type="ECO:0000256" key="5">
    <source>
        <dbReference type="PIRSR" id="PIRSR606710-2"/>
    </source>
</evidence>
<dbReference type="STRING" id="208439.AJAP_12115"/>
<keyword evidence="8" id="KW-0472">Membrane</keyword>
<evidence type="ECO:0000256" key="8">
    <source>
        <dbReference type="SAM" id="Phobius"/>
    </source>
</evidence>
<evidence type="ECO:0000256" key="9">
    <source>
        <dbReference type="SAM" id="SignalP"/>
    </source>
</evidence>
<dbReference type="CDD" id="cd08999">
    <property type="entry name" value="GH43_ABN-like"/>
    <property type="match status" value="1"/>
</dbReference>
<evidence type="ECO:0000256" key="3">
    <source>
        <dbReference type="ARBA" id="ARBA00023295"/>
    </source>
</evidence>
<evidence type="ECO:0000256" key="4">
    <source>
        <dbReference type="PIRSR" id="PIRSR606710-1"/>
    </source>
</evidence>
<dbReference type="Pfam" id="PF04616">
    <property type="entry name" value="Glyco_hydro_43"/>
    <property type="match status" value="1"/>
</dbReference>
<dbReference type="Pfam" id="PF20088">
    <property type="entry name" value="DUF6480"/>
    <property type="match status" value="1"/>
</dbReference>
<name>A0A075UYQ1_9PSEU</name>
<evidence type="ECO:0000256" key="7">
    <source>
        <dbReference type="SAM" id="MobiDB-lite"/>
    </source>
</evidence>
<keyword evidence="9" id="KW-0732">Signal</keyword>
<dbReference type="SUPFAM" id="SSF75005">
    <property type="entry name" value="Arabinanase/levansucrase/invertase"/>
    <property type="match status" value="1"/>
</dbReference>
<dbReference type="AlphaFoldDB" id="A0A075UYQ1"/>
<dbReference type="InterPro" id="IPR023296">
    <property type="entry name" value="Glyco_hydro_beta-prop_sf"/>
</dbReference>
<sequence>MKFLRRLVILAVALTLVSSPPAFAIGTPKLLIGQDFPDPDIVKTDSGFFAFSASTGAVKVPYAHAPAAEGPWRVAGDALAAVPKWAKPDGGFWAPDVARLSDGTFVLYFSAAVAPGGEMCIGVATAAKAEGPYTPAGDGPLICVPGDGGDIDPQTFVDSDGSRYLLYKSDGAAVGPPAAIWSQKLRADGRTPDGPRIELLRADLASENAVVEAPAVVKTPSRYLLFYSADTFQSSGYHTGIRLRALVERAVREGGHAVPVHRSARRQGRRAGRRRRRRRPHPLPRLARRRPHRPRDVPAAHRLPGRCTPARLTGFRRRRSGIRWGRPTEGVPAMTAQPPDPEPEKTRREPGGGVRPGDTPPDSAQTSGLSHPQPMPSKAMPVAWLILIGVIVVLASGFVVALALGWLKLG</sequence>
<dbReference type="PANTHER" id="PTHR42812">
    <property type="entry name" value="BETA-XYLOSIDASE"/>
    <property type="match status" value="1"/>
</dbReference>
<feature type="compositionally biased region" description="Basic residues" evidence="7">
    <location>
        <begin position="262"/>
        <end position="293"/>
    </location>
</feature>
<feature type="chain" id="PRO_5001710838" evidence="9">
    <location>
        <begin position="25"/>
        <end position="410"/>
    </location>
</feature>
<dbReference type="InterPro" id="IPR006710">
    <property type="entry name" value="Glyco_hydro_43"/>
</dbReference>
<evidence type="ECO:0000256" key="6">
    <source>
        <dbReference type="RuleBase" id="RU361187"/>
    </source>
</evidence>
<dbReference type="Gene3D" id="2.115.10.20">
    <property type="entry name" value="Glycosyl hydrolase domain, family 43"/>
    <property type="match status" value="1"/>
</dbReference>
<keyword evidence="8" id="KW-0812">Transmembrane</keyword>
<dbReference type="eggNOG" id="COG3507">
    <property type="taxonomic scope" value="Bacteria"/>
</dbReference>
<dbReference type="EMBL" id="CP008953">
    <property type="protein sequence ID" value="AIG75305.1"/>
    <property type="molecule type" value="Genomic_DNA"/>
</dbReference>
<feature type="signal peptide" evidence="9">
    <location>
        <begin position="1"/>
        <end position="24"/>
    </location>
</feature>
<feature type="active site" description="Proton donor" evidence="4">
    <location>
        <position position="212"/>
    </location>
</feature>
<evidence type="ECO:0000256" key="2">
    <source>
        <dbReference type="ARBA" id="ARBA00022801"/>
    </source>
</evidence>
<gene>
    <name evidence="10" type="ORF">AJAP_12115</name>
</gene>
<feature type="transmembrane region" description="Helical" evidence="8">
    <location>
        <begin position="382"/>
        <end position="407"/>
    </location>
</feature>
<feature type="active site" description="Proton acceptor" evidence="4">
    <location>
        <position position="38"/>
    </location>
</feature>
<keyword evidence="2 6" id="KW-0378">Hydrolase</keyword>
<evidence type="ECO:0000313" key="10">
    <source>
        <dbReference type="EMBL" id="AIG75305.1"/>
    </source>
</evidence>
<dbReference type="GO" id="GO:0004553">
    <property type="term" value="F:hydrolase activity, hydrolyzing O-glycosyl compounds"/>
    <property type="evidence" value="ECO:0007669"/>
    <property type="project" value="InterPro"/>
</dbReference>
<proteinExistence type="inferred from homology"/>
<evidence type="ECO:0000313" key="11">
    <source>
        <dbReference type="Proteomes" id="UP000028492"/>
    </source>
</evidence>
<dbReference type="Proteomes" id="UP000028492">
    <property type="component" value="Chromosome"/>
</dbReference>
<dbReference type="KEGG" id="aja:AJAP_12115"/>
<keyword evidence="11" id="KW-1185">Reference proteome</keyword>
<evidence type="ECO:0000256" key="1">
    <source>
        <dbReference type="ARBA" id="ARBA00009865"/>
    </source>
</evidence>
<protein>
    <submittedName>
        <fullName evidence="10">Uncharacterized protein</fullName>
    </submittedName>
</protein>